<organism evidence="1 2">
    <name type="scientific">Entomophthora muscae</name>
    <dbReference type="NCBI Taxonomy" id="34485"/>
    <lineage>
        <taxon>Eukaryota</taxon>
        <taxon>Fungi</taxon>
        <taxon>Fungi incertae sedis</taxon>
        <taxon>Zoopagomycota</taxon>
        <taxon>Entomophthoromycotina</taxon>
        <taxon>Entomophthoromycetes</taxon>
        <taxon>Entomophthorales</taxon>
        <taxon>Entomophthoraceae</taxon>
        <taxon>Entomophthora</taxon>
    </lineage>
</organism>
<gene>
    <name evidence="1" type="ORF">DSO57_1019832</name>
</gene>
<dbReference type="Proteomes" id="UP001165960">
    <property type="component" value="Unassembled WGS sequence"/>
</dbReference>
<reference evidence="1" key="1">
    <citation type="submission" date="2022-04" db="EMBL/GenBank/DDBJ databases">
        <title>Genome of the entomopathogenic fungus Entomophthora muscae.</title>
        <authorList>
            <person name="Elya C."/>
            <person name="Lovett B.R."/>
            <person name="Lee E."/>
            <person name="Macias A.M."/>
            <person name="Hajek A.E."/>
            <person name="De Bivort B.L."/>
            <person name="Kasson M.T."/>
            <person name="De Fine Licht H.H."/>
            <person name="Stajich J.E."/>
        </authorList>
    </citation>
    <scope>NUCLEOTIDE SEQUENCE</scope>
    <source>
        <strain evidence="1">Berkeley</strain>
    </source>
</reference>
<comment type="caution">
    <text evidence="1">The sequence shown here is derived from an EMBL/GenBank/DDBJ whole genome shotgun (WGS) entry which is preliminary data.</text>
</comment>
<name>A0ACC2RV09_9FUNG</name>
<evidence type="ECO:0000313" key="1">
    <source>
        <dbReference type="EMBL" id="KAJ9053900.1"/>
    </source>
</evidence>
<accession>A0ACC2RV09</accession>
<protein>
    <submittedName>
        <fullName evidence="1">Uncharacterized protein</fullName>
    </submittedName>
</protein>
<dbReference type="EMBL" id="QTSX02006480">
    <property type="protein sequence ID" value="KAJ9053900.1"/>
    <property type="molecule type" value="Genomic_DNA"/>
</dbReference>
<sequence length="283" mass="31309">MGAGMVGSEESIDGLKRRLESLELRMGCGTEADSSENCLFVGNLDNSRDALDLRASVLRHFAQLGAVSSVRINRDPSNRPYALVYFEHAGQVDAILKKGKNTVLDGRHLRVEKSRTNCSLFIDSIPAGLHAVQVRSILAQYGSIREFNMLGTAYSQLPHSIAYVTYSSRTAAIFALSQIKQTTEWKADLKIEVKPTLTTAYDHRSIYIGKLNPDCISPKLLVERFRKYGTIDHLLLLVHPTQTLACAYVKYGTPSACYAAVRAENGAIWQGSALRVEMKRIDA</sequence>
<evidence type="ECO:0000313" key="2">
    <source>
        <dbReference type="Proteomes" id="UP001165960"/>
    </source>
</evidence>
<proteinExistence type="predicted"/>
<keyword evidence="2" id="KW-1185">Reference proteome</keyword>